<dbReference type="PANTHER" id="PTHR47314:SF1">
    <property type="entry name" value="MALTOSE_MALTODEXTRIN TRANSPORT SYSTEM PERMEASE PROTEIN MALF"/>
    <property type="match status" value="1"/>
</dbReference>
<dbReference type="InterPro" id="IPR043738">
    <property type="entry name" value="DUF5683"/>
</dbReference>
<keyword evidence="3 9" id="KW-0813">Transport</keyword>
<name>A0A7Z0PG26_9FUSO</name>
<evidence type="ECO:0000256" key="3">
    <source>
        <dbReference type="ARBA" id="ARBA00022448"/>
    </source>
</evidence>
<feature type="transmembrane region" description="Helical" evidence="9">
    <location>
        <begin position="379"/>
        <end position="403"/>
    </location>
</feature>
<dbReference type="GO" id="GO:0015423">
    <property type="term" value="F:ABC-type maltose transporter activity"/>
    <property type="evidence" value="ECO:0007669"/>
    <property type="project" value="TreeGrafter"/>
</dbReference>
<keyword evidence="8 9" id="KW-0472">Membrane</keyword>
<gene>
    <name evidence="12" type="ORF">HP397_01990</name>
</gene>
<dbReference type="EMBL" id="JABMKT010000006">
    <property type="protein sequence ID" value="NYV27600.1"/>
    <property type="molecule type" value="Genomic_DNA"/>
</dbReference>
<evidence type="ECO:0000259" key="11">
    <source>
        <dbReference type="PROSITE" id="PS50928"/>
    </source>
</evidence>
<dbReference type="Pfam" id="PF18935">
    <property type="entry name" value="DUF5683"/>
    <property type="match status" value="1"/>
</dbReference>
<proteinExistence type="inferred from homology"/>
<comment type="subcellular location">
    <subcellularLocation>
        <location evidence="1 9">Cell membrane</location>
        <topology evidence="1 9">Multi-pass membrane protein</topology>
    </subcellularLocation>
</comment>
<feature type="coiled-coil region" evidence="10">
    <location>
        <begin position="142"/>
        <end position="205"/>
    </location>
</feature>
<evidence type="ECO:0000256" key="7">
    <source>
        <dbReference type="ARBA" id="ARBA00022989"/>
    </source>
</evidence>
<dbReference type="SUPFAM" id="SSF161098">
    <property type="entry name" value="MetI-like"/>
    <property type="match status" value="1"/>
</dbReference>
<feature type="transmembrane region" description="Helical" evidence="9">
    <location>
        <begin position="644"/>
        <end position="664"/>
    </location>
</feature>
<protein>
    <submittedName>
        <fullName evidence="12">ABC transporter permease subunit</fullName>
    </submittedName>
</protein>
<keyword evidence="5" id="KW-0762">Sugar transport</keyword>
<feature type="transmembrane region" description="Helical" evidence="9">
    <location>
        <begin position="321"/>
        <end position="346"/>
    </location>
</feature>
<dbReference type="Proteomes" id="UP000526184">
    <property type="component" value="Unassembled WGS sequence"/>
</dbReference>
<evidence type="ECO:0000256" key="6">
    <source>
        <dbReference type="ARBA" id="ARBA00022692"/>
    </source>
</evidence>
<keyword evidence="6 9" id="KW-0812">Transmembrane</keyword>
<evidence type="ECO:0000313" key="13">
    <source>
        <dbReference type="Proteomes" id="UP000526184"/>
    </source>
</evidence>
<organism evidence="12 13">
    <name type="scientific">Streptobacillus felis</name>
    <dbReference type="NCBI Taxonomy" id="1384509"/>
    <lineage>
        <taxon>Bacteria</taxon>
        <taxon>Fusobacteriati</taxon>
        <taxon>Fusobacteriota</taxon>
        <taxon>Fusobacteriia</taxon>
        <taxon>Fusobacteriales</taxon>
        <taxon>Leptotrichiaceae</taxon>
        <taxon>Streptobacillus</taxon>
    </lineage>
</organism>
<feature type="transmembrane region" description="Helical" evidence="9">
    <location>
        <begin position="424"/>
        <end position="442"/>
    </location>
</feature>
<feature type="transmembrane region" description="Helical" evidence="9">
    <location>
        <begin position="480"/>
        <end position="500"/>
    </location>
</feature>
<evidence type="ECO:0000313" key="12">
    <source>
        <dbReference type="EMBL" id="NYV27600.1"/>
    </source>
</evidence>
<evidence type="ECO:0000256" key="2">
    <source>
        <dbReference type="ARBA" id="ARBA00009047"/>
    </source>
</evidence>
<dbReference type="CDD" id="cd06261">
    <property type="entry name" value="TM_PBP2"/>
    <property type="match status" value="1"/>
</dbReference>
<comment type="caution">
    <text evidence="12">The sequence shown here is derived from an EMBL/GenBank/DDBJ whole genome shotgun (WGS) entry which is preliminary data.</text>
</comment>
<keyword evidence="13" id="KW-1185">Reference proteome</keyword>
<evidence type="ECO:0000256" key="9">
    <source>
        <dbReference type="RuleBase" id="RU363032"/>
    </source>
</evidence>
<dbReference type="AlphaFoldDB" id="A0A7Z0PG26"/>
<comment type="similarity">
    <text evidence="2">Belongs to the binding-protein-dependent transport system permease family. MalFG subfamily.</text>
</comment>
<feature type="domain" description="ABC transmembrane type-1" evidence="11">
    <location>
        <begin position="442"/>
        <end position="663"/>
    </location>
</feature>
<evidence type="ECO:0000256" key="4">
    <source>
        <dbReference type="ARBA" id="ARBA00022475"/>
    </source>
</evidence>
<reference evidence="12 13" key="1">
    <citation type="submission" date="2020-05" db="EMBL/GenBank/DDBJ databases">
        <title>Streptobacillus felis strain LHL191014123.</title>
        <authorList>
            <person name="Fawzy A."/>
            <person name="Rau J."/>
            <person name="Risse K."/>
            <person name="Schauerte N."/>
            <person name="Geiger C."/>
            <person name="Blom J."/>
            <person name="Imirzalioglu C."/>
            <person name="Falgenhauer J."/>
            <person name="Bach A."/>
            <person name="Herden C."/>
            <person name="Eisenberg T."/>
        </authorList>
    </citation>
    <scope>NUCLEOTIDE SEQUENCE [LARGE SCALE GENOMIC DNA]</scope>
    <source>
        <strain evidence="12 13">LHL191014123</strain>
    </source>
</reference>
<keyword evidence="10" id="KW-0175">Coiled coil</keyword>
<keyword evidence="7 9" id="KW-1133">Transmembrane helix</keyword>
<dbReference type="InterPro" id="IPR035906">
    <property type="entry name" value="MetI-like_sf"/>
</dbReference>
<evidence type="ECO:0000256" key="10">
    <source>
        <dbReference type="SAM" id="Coils"/>
    </source>
</evidence>
<dbReference type="PANTHER" id="PTHR47314">
    <property type="entry name" value="MALTOSE/MALTODEXTRIN TRANSPORT SYSTEM PERMEASE PROTEIN MALF"/>
    <property type="match status" value="1"/>
</dbReference>
<dbReference type="Gene3D" id="1.10.3720.10">
    <property type="entry name" value="MetI-like"/>
    <property type="match status" value="1"/>
</dbReference>
<keyword evidence="4" id="KW-1003">Cell membrane</keyword>
<dbReference type="Pfam" id="PF00528">
    <property type="entry name" value="BPD_transp_1"/>
    <property type="match status" value="1"/>
</dbReference>
<dbReference type="GO" id="GO:0042956">
    <property type="term" value="P:maltodextrin transmembrane transport"/>
    <property type="evidence" value="ECO:0007669"/>
    <property type="project" value="TreeGrafter"/>
</dbReference>
<evidence type="ECO:0000256" key="5">
    <source>
        <dbReference type="ARBA" id="ARBA00022597"/>
    </source>
</evidence>
<feature type="transmembrane region" description="Helical" evidence="9">
    <location>
        <begin position="277"/>
        <end position="300"/>
    </location>
</feature>
<dbReference type="PROSITE" id="PS50928">
    <property type="entry name" value="ABC_TM1"/>
    <property type="match status" value="1"/>
</dbReference>
<evidence type="ECO:0000256" key="8">
    <source>
        <dbReference type="ARBA" id="ARBA00023136"/>
    </source>
</evidence>
<feature type="transmembrane region" description="Helical" evidence="9">
    <location>
        <begin position="448"/>
        <end position="468"/>
    </location>
</feature>
<evidence type="ECO:0000256" key="1">
    <source>
        <dbReference type="ARBA" id="ARBA00004651"/>
    </source>
</evidence>
<accession>A0A7Z0PG26</accession>
<sequence>MIMNHKVYDSLDNPHARKNLYLKDVADGITTNKASHAYNVEMKKLLEEEKIYLSALNKLKASEKTTLLSKYDKKEASLRLELFEAEKIGTFYVGKEDKSYDFELESKKNKIKIDRLPSIIELYSDSIREKKDLQLKLSTLSKQDDELKVKEFESKKSKLTEEFKSNVDKLKNSHSEGLISKKALKTQIEQLKMELKDKLEVLKLDIPSEAIKSRISVLNYLSTVEVKSRYKIMQQDIADLYRKIPVEIESINKTPALLSILFPGLGQYHNKQYFKAALFFIGLLFIYFVAIPYTLGYGNYRGEGIRGLMTLAKNGKKLDKSIIFMIEGIISIILMLFTITISLLSYKDAKDVMVDKLRGVRPRTAFETIESLKEDGFPYIVSISSFILLIFVVILPIMTTILLSFAGMDPNNQSKFSWIGLENYKLLLTGTGIAGGPFWLILGWTLIWTLFATTLAITVGFGLALLANNERIKGKTLYRTIYLLPWAVPAFITIMFFSIMSSRTGQITKMLEFILGGDWAIKNSTTLTRIALISLQTWLGSSYVFLLSTGVLQGIPSDLYEAADIDGATAWQKLSRITIPLVLFQTAPLLIGQYTFNFNNFSIIYLFNGGGPFDPSKYGNLAGSTDLLISYIYKLTIEKQYQSIGAAITVFISIGLMFVAYLGFKNSKAFKEGK</sequence>
<dbReference type="InterPro" id="IPR000515">
    <property type="entry name" value="MetI-like"/>
</dbReference>
<dbReference type="GO" id="GO:1990060">
    <property type="term" value="C:maltose transport complex"/>
    <property type="evidence" value="ECO:0007669"/>
    <property type="project" value="TreeGrafter"/>
</dbReference>